<dbReference type="EMBL" id="HACG01021486">
    <property type="protein sequence ID" value="CEK68351.1"/>
    <property type="molecule type" value="Transcribed_RNA"/>
</dbReference>
<keyword evidence="1" id="KW-0479">Metal-binding</keyword>
<dbReference type="SUPFAM" id="SSF57667">
    <property type="entry name" value="beta-beta-alpha zinc fingers"/>
    <property type="match status" value="1"/>
</dbReference>
<feature type="domain" description="CHHC U11-48K-type" evidence="4">
    <location>
        <begin position="6"/>
        <end position="33"/>
    </location>
</feature>
<dbReference type="InterPro" id="IPR036236">
    <property type="entry name" value="Znf_C2H2_sf"/>
</dbReference>
<evidence type="ECO:0000256" key="2">
    <source>
        <dbReference type="ARBA" id="ARBA00022771"/>
    </source>
</evidence>
<sequence length="232" mass="26043">MENDALIECPYDKAHMITPNRMPYHLIKCRKNFPTMDLAVCPFDASHEVLKAELKYHMMNCPNKVLLERECSFEALLGALTDTPIKKGYTELPRYVNSQRVNFDEQENWDTDINPRTYSRNSRFRHESQGALEHNLRWPVSHGQAAEMSSSFSHCNSRVSSLRSPQLLSDNSTLCLGWGRGKPAMSTNTEASSSACSEQQNVRSSMSLIGLGLPTFAKAVGRGQSLLPTSKT</sequence>
<evidence type="ECO:0000259" key="4">
    <source>
        <dbReference type="PROSITE" id="PS51800"/>
    </source>
</evidence>
<dbReference type="PANTHER" id="PTHR21402">
    <property type="entry name" value="GAMETOCYTE SPECIFIC FACTOR 1-RELATED"/>
    <property type="match status" value="1"/>
</dbReference>
<dbReference type="InterPro" id="IPR022776">
    <property type="entry name" value="TRM13/UPF0224_CHHC_Znf_dom"/>
</dbReference>
<dbReference type="AlphaFoldDB" id="A0A0B6ZKG0"/>
<name>A0A0B6ZKG0_9EUPU</name>
<dbReference type="Pfam" id="PF05253">
    <property type="entry name" value="zf-U11-48K"/>
    <property type="match status" value="2"/>
</dbReference>
<accession>A0A0B6ZKG0</accession>
<evidence type="ECO:0000313" key="5">
    <source>
        <dbReference type="EMBL" id="CEK68351.1"/>
    </source>
</evidence>
<evidence type="ECO:0000256" key="1">
    <source>
        <dbReference type="ARBA" id="ARBA00022723"/>
    </source>
</evidence>
<keyword evidence="3" id="KW-0862">Zinc</keyword>
<dbReference type="InterPro" id="IPR051591">
    <property type="entry name" value="UPF0224_FAM112_RNA_Proc"/>
</dbReference>
<reference evidence="5" key="1">
    <citation type="submission" date="2014-12" db="EMBL/GenBank/DDBJ databases">
        <title>Insight into the proteome of Arion vulgaris.</title>
        <authorList>
            <person name="Aradska J."/>
            <person name="Bulat T."/>
            <person name="Smidak R."/>
            <person name="Sarate P."/>
            <person name="Gangsoo J."/>
            <person name="Sialana F."/>
            <person name="Bilban M."/>
            <person name="Lubec G."/>
        </authorList>
    </citation>
    <scope>NUCLEOTIDE SEQUENCE</scope>
    <source>
        <tissue evidence="5">Skin</tissue>
    </source>
</reference>
<dbReference type="PROSITE" id="PS51800">
    <property type="entry name" value="ZF_CHHC_U11_48K"/>
    <property type="match status" value="2"/>
</dbReference>
<protein>
    <recommendedName>
        <fullName evidence="4">CHHC U11-48K-type domain-containing protein</fullName>
    </recommendedName>
</protein>
<dbReference type="GO" id="GO:0008270">
    <property type="term" value="F:zinc ion binding"/>
    <property type="evidence" value="ECO:0007669"/>
    <property type="project" value="UniProtKB-KW"/>
</dbReference>
<gene>
    <name evidence="5" type="primary">ORF66042</name>
</gene>
<proteinExistence type="predicted"/>
<feature type="domain" description="CHHC U11-48K-type" evidence="4">
    <location>
        <begin position="38"/>
        <end position="65"/>
    </location>
</feature>
<organism evidence="5">
    <name type="scientific">Arion vulgaris</name>
    <dbReference type="NCBI Taxonomy" id="1028688"/>
    <lineage>
        <taxon>Eukaryota</taxon>
        <taxon>Metazoa</taxon>
        <taxon>Spiralia</taxon>
        <taxon>Lophotrochozoa</taxon>
        <taxon>Mollusca</taxon>
        <taxon>Gastropoda</taxon>
        <taxon>Heterobranchia</taxon>
        <taxon>Euthyneura</taxon>
        <taxon>Panpulmonata</taxon>
        <taxon>Eupulmonata</taxon>
        <taxon>Stylommatophora</taxon>
        <taxon>Helicina</taxon>
        <taxon>Arionoidea</taxon>
        <taxon>Arionidae</taxon>
        <taxon>Arion</taxon>
    </lineage>
</organism>
<keyword evidence="2" id="KW-0863">Zinc-finger</keyword>
<dbReference type="PANTHER" id="PTHR21402:SF5">
    <property type="entry name" value="GAMETOCYTE SPECIFIC FACTOR 1"/>
    <property type="match status" value="1"/>
</dbReference>
<evidence type="ECO:0000256" key="3">
    <source>
        <dbReference type="ARBA" id="ARBA00022833"/>
    </source>
</evidence>